<keyword evidence="10" id="KW-1185">Reference proteome</keyword>
<dbReference type="InterPro" id="IPR012132">
    <property type="entry name" value="GMC_OxRdtase"/>
</dbReference>
<reference evidence="10" key="1">
    <citation type="submission" date="2016-10" db="EMBL/GenBank/DDBJ databases">
        <authorList>
            <person name="Varghese N."/>
            <person name="Submissions S."/>
        </authorList>
    </citation>
    <scope>NUCLEOTIDE SEQUENCE [LARGE SCALE GENOMIC DNA]</scope>
    <source>
        <strain evidence="10">DSM 45237</strain>
    </source>
</reference>
<dbReference type="SUPFAM" id="SSF54373">
    <property type="entry name" value="FAD-linked reductases, C-terminal domain"/>
    <property type="match status" value="1"/>
</dbReference>
<proteinExistence type="inferred from homology"/>
<evidence type="ECO:0000256" key="4">
    <source>
        <dbReference type="ARBA" id="ARBA00022827"/>
    </source>
</evidence>
<keyword evidence="4 5" id="KW-0274">FAD</keyword>
<dbReference type="InterPro" id="IPR000172">
    <property type="entry name" value="GMC_OxRdtase_N"/>
</dbReference>
<dbReference type="EMBL" id="FNUC01000003">
    <property type="protein sequence ID" value="SEE74169.1"/>
    <property type="molecule type" value="Genomic_DNA"/>
</dbReference>
<dbReference type="Pfam" id="PF00732">
    <property type="entry name" value="GMC_oxred_N"/>
    <property type="match status" value="1"/>
</dbReference>
<feature type="domain" description="Glucose-methanol-choline oxidoreductase N-terminal" evidence="8">
    <location>
        <begin position="263"/>
        <end position="277"/>
    </location>
</feature>
<keyword evidence="3 6" id="KW-0285">Flavoprotein</keyword>
<feature type="binding site" evidence="5">
    <location>
        <position position="229"/>
    </location>
    <ligand>
        <name>FAD</name>
        <dbReference type="ChEBI" id="CHEBI:57692"/>
    </ligand>
</feature>
<sequence length="522" mass="54524">MNDFDYDVIVVGAGSAGAALASRLTEDDGRRVLVLEAGPDYRSADALPEIRSIEPMIVQPTATLLNTHMFPGLLAARTPVQDRLPYARGRGVGGSSAVNGLFAIRATVEDFDGWAALGCAGWGHDDVLPLLRRLENDLDFGAEAYHGSDGPIPITRPRQDDFAAVDAAVDQAARRLGHPWAPDHNAPGSTGVSPYALNSFGTVRVSTNDGYLEPARERPGLHVVGDALVDRVLFDGTRVTGVRAIVGGAPVEFRAAEVVVSAGAIHSPAVLLRSGVGPAGELREAGVDPVADLPVGRGLQDHPSIALGLGLHQEVDYRGVPMRGQVCVRFTTGVGDEANDAMIAVTGALGLGVPAAGVVGWVNRVTSTGSVRLASTDPATDPLVDFDLLSHPDDLRRFRAVTEELRSFAAQPELKGIASAMSLGNLGAVNADPAETMSDDEFARFALAAVSDTVHATGSCRMGAPGDPRAVVDPHGRVLGVDGLRVADASILPWVPRANTNLTAILVGEKVAASMRSEVMSR</sequence>
<dbReference type="Proteomes" id="UP000181980">
    <property type="component" value="Unassembled WGS sequence"/>
</dbReference>
<comment type="cofactor">
    <cofactor evidence="1 5">
        <name>FAD</name>
        <dbReference type="ChEBI" id="CHEBI:57692"/>
    </cofactor>
</comment>
<name>A0A1H5LAR4_9ACTN</name>
<evidence type="ECO:0000256" key="1">
    <source>
        <dbReference type="ARBA" id="ARBA00001974"/>
    </source>
</evidence>
<evidence type="ECO:0000259" key="7">
    <source>
        <dbReference type="PROSITE" id="PS00623"/>
    </source>
</evidence>
<dbReference type="STRING" id="561176.SAMN04488561_2504"/>
<evidence type="ECO:0000256" key="3">
    <source>
        <dbReference type="ARBA" id="ARBA00022630"/>
    </source>
</evidence>
<dbReference type="RefSeq" id="WP_069115081.1">
    <property type="nucleotide sequence ID" value="NZ_FNUC01000003.1"/>
</dbReference>
<organism evidence="9 10">
    <name type="scientific">Jiangella alba</name>
    <dbReference type="NCBI Taxonomy" id="561176"/>
    <lineage>
        <taxon>Bacteria</taxon>
        <taxon>Bacillati</taxon>
        <taxon>Actinomycetota</taxon>
        <taxon>Actinomycetes</taxon>
        <taxon>Jiangellales</taxon>
        <taxon>Jiangellaceae</taxon>
        <taxon>Jiangella</taxon>
    </lineage>
</organism>
<evidence type="ECO:0000256" key="2">
    <source>
        <dbReference type="ARBA" id="ARBA00010790"/>
    </source>
</evidence>
<dbReference type="GO" id="GO:0016614">
    <property type="term" value="F:oxidoreductase activity, acting on CH-OH group of donors"/>
    <property type="evidence" value="ECO:0007669"/>
    <property type="project" value="InterPro"/>
</dbReference>
<evidence type="ECO:0000313" key="9">
    <source>
        <dbReference type="EMBL" id="SEE74169.1"/>
    </source>
</evidence>
<dbReference type="OrthoDB" id="9785276at2"/>
<dbReference type="PROSITE" id="PS00624">
    <property type="entry name" value="GMC_OXRED_2"/>
    <property type="match status" value="1"/>
</dbReference>
<dbReference type="Gene3D" id="3.30.410.40">
    <property type="match status" value="1"/>
</dbReference>
<dbReference type="Gene3D" id="3.50.50.60">
    <property type="entry name" value="FAD/NAD(P)-binding domain"/>
    <property type="match status" value="1"/>
</dbReference>
<dbReference type="InterPro" id="IPR007867">
    <property type="entry name" value="GMC_OxRtase_C"/>
</dbReference>
<evidence type="ECO:0000259" key="8">
    <source>
        <dbReference type="PROSITE" id="PS00624"/>
    </source>
</evidence>
<dbReference type="PANTHER" id="PTHR11552">
    <property type="entry name" value="GLUCOSE-METHANOL-CHOLINE GMC OXIDOREDUCTASE"/>
    <property type="match status" value="1"/>
</dbReference>
<evidence type="ECO:0000313" key="10">
    <source>
        <dbReference type="Proteomes" id="UP000181980"/>
    </source>
</evidence>
<dbReference type="Pfam" id="PF05199">
    <property type="entry name" value="GMC_oxred_C"/>
    <property type="match status" value="1"/>
</dbReference>
<dbReference type="PROSITE" id="PS00623">
    <property type="entry name" value="GMC_OXRED_1"/>
    <property type="match status" value="1"/>
</dbReference>
<evidence type="ECO:0000256" key="5">
    <source>
        <dbReference type="PIRSR" id="PIRSR000137-2"/>
    </source>
</evidence>
<comment type="similarity">
    <text evidence="2 6">Belongs to the GMC oxidoreductase family.</text>
</comment>
<dbReference type="InterPro" id="IPR036188">
    <property type="entry name" value="FAD/NAD-bd_sf"/>
</dbReference>
<evidence type="ECO:0000256" key="6">
    <source>
        <dbReference type="RuleBase" id="RU003968"/>
    </source>
</evidence>
<dbReference type="SUPFAM" id="SSF51905">
    <property type="entry name" value="FAD/NAD(P)-binding domain"/>
    <property type="match status" value="1"/>
</dbReference>
<feature type="domain" description="Glucose-methanol-choline oxidoreductase N-terminal" evidence="7">
    <location>
        <begin position="89"/>
        <end position="112"/>
    </location>
</feature>
<dbReference type="PIRSF" id="PIRSF000137">
    <property type="entry name" value="Alcohol_oxidase"/>
    <property type="match status" value="1"/>
</dbReference>
<dbReference type="PANTHER" id="PTHR11552:SF147">
    <property type="entry name" value="CHOLINE DEHYDROGENASE, MITOCHONDRIAL"/>
    <property type="match status" value="1"/>
</dbReference>
<dbReference type="AlphaFoldDB" id="A0A1H5LAR4"/>
<protein>
    <submittedName>
        <fullName evidence="9">Choline dehydrogenase</fullName>
    </submittedName>
</protein>
<accession>A0A1H5LAR4</accession>
<dbReference type="GO" id="GO:0050660">
    <property type="term" value="F:flavin adenine dinucleotide binding"/>
    <property type="evidence" value="ECO:0007669"/>
    <property type="project" value="InterPro"/>
</dbReference>
<gene>
    <name evidence="9" type="ORF">SAMN04488561_2504</name>
</gene>